<name>W1WPY3_9ZZZZ</name>
<protein>
    <submittedName>
        <fullName evidence="1">Uncharacterized protein</fullName>
    </submittedName>
</protein>
<sequence>MGISSRKISGIICKVKFELQDLSLNKYRKVKEELYNLSVENNELLSEYAIQIIEKFNFEDKLNKEIEREIYFDSISGCITFEHSDVNIKKYQNLINVEPIINFNNLTDKCKFDILKICFKDILKNIDNNDYKLKCEIQELKVVKEVPYEILYRGV</sequence>
<accession>W1WPY3</accession>
<organism evidence="1">
    <name type="scientific">human gut metagenome</name>
    <dbReference type="NCBI Taxonomy" id="408170"/>
    <lineage>
        <taxon>unclassified sequences</taxon>
        <taxon>metagenomes</taxon>
        <taxon>organismal metagenomes</taxon>
    </lineage>
</organism>
<proteinExistence type="predicted"/>
<dbReference type="EMBL" id="AZMM01018428">
    <property type="protein sequence ID" value="ETJ20257.1"/>
    <property type="molecule type" value="Genomic_DNA"/>
</dbReference>
<comment type="caution">
    <text evidence="1">The sequence shown here is derived from an EMBL/GenBank/DDBJ whole genome shotgun (WGS) entry which is preliminary data.</text>
</comment>
<evidence type="ECO:0000313" key="1">
    <source>
        <dbReference type="EMBL" id="ETJ20257.1"/>
    </source>
</evidence>
<dbReference type="AlphaFoldDB" id="W1WPY3"/>
<reference evidence="1" key="1">
    <citation type="submission" date="2013-12" db="EMBL/GenBank/DDBJ databases">
        <title>A Varibaculum cambriense genome reconstructed from a premature infant gut community with otherwise low bacterial novelty that shifts toward anaerobic metabolism during the third week of life.</title>
        <authorList>
            <person name="Brown C.T."/>
            <person name="Sharon I."/>
            <person name="Thomas B.C."/>
            <person name="Castelle C.J."/>
            <person name="Morowitz M.J."/>
            <person name="Banfield J.F."/>
        </authorList>
    </citation>
    <scope>NUCLEOTIDE SEQUENCE</scope>
</reference>
<gene>
    <name evidence="1" type="ORF">Q604_UNBC18428G0001</name>
</gene>